<keyword evidence="4 6" id="KW-1133">Transmembrane helix</keyword>
<dbReference type="GO" id="GO:0022857">
    <property type="term" value="F:transmembrane transporter activity"/>
    <property type="evidence" value="ECO:0007669"/>
    <property type="project" value="InterPro"/>
</dbReference>
<organism evidence="8 9">
    <name type="scientific">Pseudomonas protegens (strain DSM 19095 / LMG 27888 / CFBP 6595 / CHA0)</name>
    <dbReference type="NCBI Taxonomy" id="1124983"/>
    <lineage>
        <taxon>Bacteria</taxon>
        <taxon>Pseudomonadati</taxon>
        <taxon>Pseudomonadota</taxon>
        <taxon>Gammaproteobacteria</taxon>
        <taxon>Pseudomonadales</taxon>
        <taxon>Pseudomonadaceae</taxon>
        <taxon>Pseudomonas</taxon>
    </lineage>
</organism>
<sequence>MPDTHARTTDKASARAASILGLCLPGDTLLYLLLPMQHEAFGVTLAEAGLLLAANRLVRIFGYSHVMRFYARRGDRPVCVLAAATAALCALGYATLSGFWWLLLLRLGWGLTYAALNLSTQVMATAEPTGAARRTGRSRALIATGPMLALPLGALVSVEYGPRVIFLLMALTSLVALLLAFGLPSKPHPLASSSRRFQRPDSVALWSFIEGLVLDGLFIIGLSLQAEQLMAGNAVLVAGGLLALRYVSEMLLSPLGGLAAQRWGATRMLIVFSLLTSVALVGFGCHWLIVGGALVLVLRALQLPLVVTVVAQRHPGAGRVRALAANAVWRDIGAGVGPLIAGLLLPMASTVWVYSLAAGCLAVSALACREVGVRGEAGRQASAEET</sequence>
<evidence type="ECO:0000256" key="2">
    <source>
        <dbReference type="ARBA" id="ARBA00022475"/>
    </source>
</evidence>
<feature type="transmembrane region" description="Helical" evidence="6">
    <location>
        <begin position="12"/>
        <end position="34"/>
    </location>
</feature>
<feature type="transmembrane region" description="Helical" evidence="6">
    <location>
        <begin position="230"/>
        <end position="247"/>
    </location>
</feature>
<accession>A0A2C9EST7</accession>
<keyword evidence="3 6" id="KW-0812">Transmembrane</keyword>
<evidence type="ECO:0000256" key="4">
    <source>
        <dbReference type="ARBA" id="ARBA00022989"/>
    </source>
</evidence>
<feature type="transmembrane region" description="Helical" evidence="6">
    <location>
        <begin position="323"/>
        <end position="345"/>
    </location>
</feature>
<evidence type="ECO:0000256" key="3">
    <source>
        <dbReference type="ARBA" id="ARBA00022692"/>
    </source>
</evidence>
<dbReference type="RefSeq" id="WP_015636891.1">
    <property type="nucleotide sequence ID" value="NC_021237.1"/>
</dbReference>
<feature type="transmembrane region" description="Helical" evidence="6">
    <location>
        <begin position="140"/>
        <end position="158"/>
    </location>
</feature>
<dbReference type="KEGG" id="pprc:PFLCHA0_c49740"/>
<feature type="transmembrane region" description="Helical" evidence="6">
    <location>
        <begin position="203"/>
        <end position="224"/>
    </location>
</feature>
<feature type="domain" description="Major facilitator superfamily (MFS) profile" evidence="7">
    <location>
        <begin position="1"/>
        <end position="376"/>
    </location>
</feature>
<reference evidence="9" key="1">
    <citation type="journal article" date="2014" name="Genome Announc.">
        <title>Full-genome sequence of the plant growth-promoting bacterium Pseudomonas protegens CHA0.</title>
        <authorList>
            <person name="Jousset A."/>
            <person name="Schuldes J."/>
            <person name="Keel C."/>
            <person name="Maurhofer M."/>
            <person name="Daniel R."/>
            <person name="Scheu S."/>
            <person name="Thuermer A."/>
        </authorList>
    </citation>
    <scope>NUCLEOTIDE SEQUENCE [LARGE SCALE GENOMIC DNA]</scope>
    <source>
        <strain evidence="9">DSM 19095 / LMG 27888 / CFBP 6595 / CHA0</strain>
    </source>
</reference>
<dbReference type="InterPro" id="IPR011701">
    <property type="entry name" value="MFS"/>
</dbReference>
<dbReference type="InterPro" id="IPR050189">
    <property type="entry name" value="MFS_Efflux_Transporters"/>
</dbReference>
<dbReference type="InterPro" id="IPR036259">
    <property type="entry name" value="MFS_trans_sf"/>
</dbReference>
<evidence type="ECO:0000256" key="1">
    <source>
        <dbReference type="ARBA" id="ARBA00004651"/>
    </source>
</evidence>
<keyword evidence="2" id="KW-1003">Cell membrane</keyword>
<dbReference type="GeneID" id="57477972"/>
<feature type="transmembrane region" description="Helical" evidence="6">
    <location>
        <begin position="164"/>
        <end position="183"/>
    </location>
</feature>
<feature type="transmembrane region" description="Helical" evidence="6">
    <location>
        <begin position="78"/>
        <end position="94"/>
    </location>
</feature>
<keyword evidence="5 6" id="KW-0472">Membrane</keyword>
<feature type="transmembrane region" description="Helical" evidence="6">
    <location>
        <begin position="40"/>
        <end position="58"/>
    </location>
</feature>
<evidence type="ECO:0000313" key="8">
    <source>
        <dbReference type="EMBL" id="AGL86723.1"/>
    </source>
</evidence>
<evidence type="ECO:0000313" key="9">
    <source>
        <dbReference type="Proteomes" id="UP000013940"/>
    </source>
</evidence>
<dbReference type="eggNOG" id="COG2814">
    <property type="taxonomic scope" value="Bacteria"/>
</dbReference>
<dbReference type="EMBL" id="CP003190">
    <property type="protein sequence ID" value="AGL86723.1"/>
    <property type="molecule type" value="Genomic_DNA"/>
</dbReference>
<gene>
    <name evidence="8" type="ORF">PFLCHA0_c49740</name>
</gene>
<dbReference type="GO" id="GO:0005886">
    <property type="term" value="C:plasma membrane"/>
    <property type="evidence" value="ECO:0007669"/>
    <property type="project" value="UniProtKB-SubCell"/>
</dbReference>
<evidence type="ECO:0000256" key="5">
    <source>
        <dbReference type="ARBA" id="ARBA00023136"/>
    </source>
</evidence>
<dbReference type="PROSITE" id="PS50850">
    <property type="entry name" value="MFS"/>
    <property type="match status" value="1"/>
</dbReference>
<dbReference type="Proteomes" id="UP000013940">
    <property type="component" value="Chromosome"/>
</dbReference>
<proteinExistence type="predicted"/>
<name>A0A2C9EST7_PSEPH</name>
<dbReference type="Gene3D" id="1.20.1250.20">
    <property type="entry name" value="MFS general substrate transporter like domains"/>
    <property type="match status" value="2"/>
</dbReference>
<comment type="subcellular location">
    <subcellularLocation>
        <location evidence="1">Cell membrane</location>
        <topology evidence="1">Multi-pass membrane protein</topology>
    </subcellularLocation>
</comment>
<dbReference type="SUPFAM" id="SSF103473">
    <property type="entry name" value="MFS general substrate transporter"/>
    <property type="match status" value="1"/>
</dbReference>
<protein>
    <submittedName>
        <fullName evidence="8">Putative membrane protein</fullName>
    </submittedName>
</protein>
<dbReference type="Pfam" id="PF07690">
    <property type="entry name" value="MFS_1"/>
    <property type="match status" value="1"/>
</dbReference>
<dbReference type="AlphaFoldDB" id="A0A2C9EST7"/>
<evidence type="ECO:0000259" key="7">
    <source>
        <dbReference type="PROSITE" id="PS50850"/>
    </source>
</evidence>
<dbReference type="PANTHER" id="PTHR43124:SF3">
    <property type="entry name" value="CHLORAMPHENICOL EFFLUX PUMP RV0191"/>
    <property type="match status" value="1"/>
</dbReference>
<evidence type="ECO:0000256" key="6">
    <source>
        <dbReference type="SAM" id="Phobius"/>
    </source>
</evidence>
<dbReference type="HOGENOM" id="CLU_701370_0_0_6"/>
<feature type="transmembrane region" description="Helical" evidence="6">
    <location>
        <begin position="268"/>
        <end position="289"/>
    </location>
</feature>
<dbReference type="PANTHER" id="PTHR43124">
    <property type="entry name" value="PURINE EFFLUX PUMP PBUE"/>
    <property type="match status" value="1"/>
</dbReference>
<dbReference type="InterPro" id="IPR020846">
    <property type="entry name" value="MFS_dom"/>
</dbReference>